<dbReference type="EC" id="6.3.4.5" evidence="2"/>
<feature type="domain" description="Arginosuccinate synthase C-terminal" evidence="9">
    <location>
        <begin position="196"/>
        <end position="382"/>
    </location>
</feature>
<dbReference type="GO" id="GO:0000053">
    <property type="term" value="P:argininosuccinate metabolic process"/>
    <property type="evidence" value="ECO:0007669"/>
    <property type="project" value="TreeGrafter"/>
</dbReference>
<evidence type="ECO:0000259" key="9">
    <source>
        <dbReference type="Pfam" id="PF20979"/>
    </source>
</evidence>
<dbReference type="SUPFAM" id="SSF69864">
    <property type="entry name" value="Argininosuccinate synthetase, C-terminal domain"/>
    <property type="match status" value="1"/>
</dbReference>
<keyword evidence="7" id="KW-0067">ATP-binding</keyword>
<proteinExistence type="predicted"/>
<dbReference type="EMBL" id="JAERRK010000003">
    <property type="protein sequence ID" value="MBL1082179.1"/>
    <property type="molecule type" value="Genomic_DNA"/>
</dbReference>
<dbReference type="Gene3D" id="3.40.50.620">
    <property type="entry name" value="HUPs"/>
    <property type="match status" value="1"/>
</dbReference>
<keyword evidence="3" id="KW-0055">Arginine biosynthesis</keyword>
<organism evidence="10 11">
    <name type="scientific">Streptomyces actinomycinicus</name>
    <dbReference type="NCBI Taxonomy" id="1695166"/>
    <lineage>
        <taxon>Bacteria</taxon>
        <taxon>Bacillati</taxon>
        <taxon>Actinomycetota</taxon>
        <taxon>Actinomycetes</taxon>
        <taxon>Kitasatosporales</taxon>
        <taxon>Streptomycetaceae</taxon>
        <taxon>Streptomyces</taxon>
    </lineage>
</organism>
<evidence type="ECO:0000256" key="6">
    <source>
        <dbReference type="ARBA" id="ARBA00022741"/>
    </source>
</evidence>
<dbReference type="GO" id="GO:0005737">
    <property type="term" value="C:cytoplasm"/>
    <property type="evidence" value="ECO:0007669"/>
    <property type="project" value="TreeGrafter"/>
</dbReference>
<keyword evidence="5" id="KW-0028">Amino-acid biosynthesis</keyword>
<dbReference type="InterPro" id="IPR024074">
    <property type="entry name" value="AS_cat/multimer_dom_body"/>
</dbReference>
<evidence type="ECO:0000259" key="8">
    <source>
        <dbReference type="Pfam" id="PF00764"/>
    </source>
</evidence>
<dbReference type="PANTHER" id="PTHR11587:SF2">
    <property type="entry name" value="ARGININOSUCCINATE SYNTHASE"/>
    <property type="match status" value="1"/>
</dbReference>
<keyword evidence="11" id="KW-1185">Reference proteome</keyword>
<dbReference type="GO" id="GO:0006526">
    <property type="term" value="P:L-arginine biosynthetic process"/>
    <property type="evidence" value="ECO:0007669"/>
    <property type="project" value="UniProtKB-KW"/>
</dbReference>
<dbReference type="GO" id="GO:0005524">
    <property type="term" value="F:ATP binding"/>
    <property type="evidence" value="ECO:0007669"/>
    <property type="project" value="UniProtKB-KW"/>
</dbReference>
<comment type="caution">
    <text evidence="10">The sequence shown here is derived from an EMBL/GenBank/DDBJ whole genome shotgun (WGS) entry which is preliminary data.</text>
</comment>
<protein>
    <recommendedName>
        <fullName evidence="2">argininosuccinate synthase</fullName>
        <ecNumber evidence="2">6.3.4.5</ecNumber>
    </recommendedName>
</protein>
<dbReference type="Proteomes" id="UP000661858">
    <property type="component" value="Unassembled WGS sequence"/>
</dbReference>
<keyword evidence="4" id="KW-0436">Ligase</keyword>
<dbReference type="Pfam" id="PF20979">
    <property type="entry name" value="Arginosuc_syn_C"/>
    <property type="match status" value="1"/>
</dbReference>
<evidence type="ECO:0000256" key="3">
    <source>
        <dbReference type="ARBA" id="ARBA00022571"/>
    </source>
</evidence>
<name>A0A937JK66_9ACTN</name>
<dbReference type="InterPro" id="IPR014729">
    <property type="entry name" value="Rossmann-like_a/b/a_fold"/>
</dbReference>
<gene>
    <name evidence="10" type="ORF">JK359_09320</name>
</gene>
<evidence type="ECO:0000256" key="7">
    <source>
        <dbReference type="ARBA" id="ARBA00022840"/>
    </source>
</evidence>
<evidence type="ECO:0000313" key="11">
    <source>
        <dbReference type="Proteomes" id="UP000661858"/>
    </source>
</evidence>
<comment type="pathway">
    <text evidence="1">Amino-acid biosynthesis; L-arginine biosynthesis; L-arginine from L-ornithine and carbamoyl phosphate: step 2/3.</text>
</comment>
<dbReference type="SUPFAM" id="SSF52402">
    <property type="entry name" value="Adenine nucleotide alpha hydrolases-like"/>
    <property type="match status" value="1"/>
</dbReference>
<feature type="domain" description="Arginosuccinate synthase-like N-terminal" evidence="8">
    <location>
        <begin position="30"/>
        <end position="150"/>
    </location>
</feature>
<dbReference type="GO" id="GO:0004055">
    <property type="term" value="F:argininosuccinate synthase activity"/>
    <property type="evidence" value="ECO:0007669"/>
    <property type="project" value="UniProtKB-EC"/>
</dbReference>
<sequence>MTTTEAAKTAPSPLVRSFAQLANLDPDRPVVTLFSGGLDSSYLLLRLRRMGLREVHAVSVDIGEDESGPYKRQVAEALGARIHLLDRREEFADRFVAPAIAAQAEYLGIHPVSSTLSRPLIAESAVRLARSLGAQAVLHTANRSQNTLRRLNGALALLDYEGAYGSPYDLDPVTRDDKLAALRAAGVDLLAGRIVSGDSNLWCREFESGILDDPERHEVPEEMYSWSRPTAAPGAEDLLTVTVENGRPVALDGTRMPLTELIDRLNRRVGAYGLGRYSGLEHLDHGEKVLEIREMPAAWLLLRTYRHIESACLDAELVREKRHLEQIWVREALEGRWFGELRLAVQSFVDNCAARTSGTVAWRLRTGGADTRAITAVRPLYLRDREDWEERAIAAESAPFTPSTVPALLPAAA</sequence>
<dbReference type="InterPro" id="IPR048268">
    <property type="entry name" value="Arginosuc_syn_C"/>
</dbReference>
<evidence type="ECO:0000313" key="10">
    <source>
        <dbReference type="EMBL" id="MBL1082179.1"/>
    </source>
</evidence>
<dbReference type="InterPro" id="IPR048267">
    <property type="entry name" value="Arginosuc_syn_N"/>
</dbReference>
<dbReference type="InterPro" id="IPR001518">
    <property type="entry name" value="Arginosuc_synth"/>
</dbReference>
<dbReference type="NCBIfam" id="NF038212">
    <property type="entry name" value="argG_rel"/>
    <property type="match status" value="1"/>
</dbReference>
<evidence type="ECO:0000256" key="4">
    <source>
        <dbReference type="ARBA" id="ARBA00022598"/>
    </source>
</evidence>
<keyword evidence="6" id="KW-0547">Nucleotide-binding</keyword>
<accession>A0A937JK66</accession>
<dbReference type="PANTHER" id="PTHR11587">
    <property type="entry name" value="ARGININOSUCCINATE SYNTHASE"/>
    <property type="match status" value="1"/>
</dbReference>
<reference evidence="10" key="1">
    <citation type="submission" date="2021-01" db="EMBL/GenBank/DDBJ databases">
        <title>WGS of actinomycetes isolated from Thailand.</title>
        <authorList>
            <person name="Thawai C."/>
        </authorList>
    </citation>
    <scope>NUCLEOTIDE SEQUENCE</scope>
    <source>
        <strain evidence="10">RCU-197</strain>
    </source>
</reference>
<dbReference type="AlphaFoldDB" id="A0A937JK66"/>
<dbReference type="Pfam" id="PF00764">
    <property type="entry name" value="Arginosuc_synth"/>
    <property type="match status" value="1"/>
</dbReference>
<evidence type="ECO:0000256" key="1">
    <source>
        <dbReference type="ARBA" id="ARBA00004967"/>
    </source>
</evidence>
<dbReference type="Gene3D" id="3.90.1260.10">
    <property type="entry name" value="Argininosuccinate synthetase, chain A, domain 2"/>
    <property type="match status" value="1"/>
</dbReference>
<dbReference type="RefSeq" id="WP_201833829.1">
    <property type="nucleotide sequence ID" value="NZ_JAERRK010000003.1"/>
</dbReference>
<evidence type="ECO:0000256" key="5">
    <source>
        <dbReference type="ARBA" id="ARBA00022605"/>
    </source>
</evidence>
<evidence type="ECO:0000256" key="2">
    <source>
        <dbReference type="ARBA" id="ARBA00012286"/>
    </source>
</evidence>
<dbReference type="GO" id="GO:0000050">
    <property type="term" value="P:urea cycle"/>
    <property type="evidence" value="ECO:0007669"/>
    <property type="project" value="TreeGrafter"/>
</dbReference>